<evidence type="ECO:0000313" key="2">
    <source>
        <dbReference type="Proteomes" id="UP000708148"/>
    </source>
</evidence>
<dbReference type="OrthoDB" id="42889at2759"/>
<reference evidence="1" key="1">
    <citation type="submission" date="2020-12" db="EMBL/GenBank/DDBJ databases">
        <authorList>
            <person name="Iha C."/>
        </authorList>
    </citation>
    <scope>NUCLEOTIDE SEQUENCE</scope>
</reference>
<dbReference type="PANTHER" id="PTHR13271:SF154">
    <property type="entry name" value="GRIP DOMAIN-CONTAINING PROTEIN"/>
    <property type="match status" value="1"/>
</dbReference>
<dbReference type="InterPro" id="IPR046341">
    <property type="entry name" value="SET_dom_sf"/>
</dbReference>
<comment type="caution">
    <text evidence="1">The sequence shown here is derived from an EMBL/GenBank/DDBJ whole genome shotgun (WGS) entry which is preliminary data.</text>
</comment>
<dbReference type="Proteomes" id="UP000708148">
    <property type="component" value="Unassembled WGS sequence"/>
</dbReference>
<sequence>MAFLRAITASCNRRVARQAVAGLLQPGPSPGWPRQAAQLWRRCSNAVERELGPSARWAGADRQLLLLVFAASGCTACGVAYASKRDGQQKTEGSKFRSQGAVDHFMAWLKSRGADLEAVQVLPSQDMEQSGLGLCAAPAMRDRQRTGILGTIGRFLHVSRREFVAASFPLSSSLTVETACSDKAVGPSLQGLLDTGQIDEHDVLAIFLMVQKLLGSDSEWAPWLQLLPDTPQVPLYFSEREWQELRGTTIERAAAAIRDRLKMQWQHIEQECKDFTAKAGASKKPSFSDFLWAQTILGSRSIHVPVNEGGESTFFEAIVPGLDFCNHVPAPGCRWVPSKKPCRKQPGSNKDGDTSHMHIDLVADPRKPLQPGTQLNISYGDRSNEELLFQYGFSLELNPNDALMISCPLEEPTPHSPSLEPRLRLLRSYGLKPQFFLPNGEALHLAKSKATELADLRAKGRLAGSLRGVFPDRMWKVLEVFVMEPEEVASRLGESSPGSQGMGRSIPKKGGNLRDLGLEMAAATTLVRLLEMKMVEMEGPEGTGRLEDDIKIIEEANSGASTMSQSKWSCLVYRAQQKHLVREWLDVSGRHLQDVMNRLEGAVA</sequence>
<dbReference type="GO" id="GO:0016279">
    <property type="term" value="F:protein-lysine N-methyltransferase activity"/>
    <property type="evidence" value="ECO:0007669"/>
    <property type="project" value="TreeGrafter"/>
</dbReference>
<dbReference type="PANTHER" id="PTHR13271">
    <property type="entry name" value="UNCHARACTERIZED PUTATIVE METHYLTRANSFERASE"/>
    <property type="match status" value="1"/>
</dbReference>
<proteinExistence type="predicted"/>
<keyword evidence="2" id="KW-1185">Reference proteome</keyword>
<dbReference type="SUPFAM" id="SSF82199">
    <property type="entry name" value="SET domain"/>
    <property type="match status" value="1"/>
</dbReference>
<evidence type="ECO:0000313" key="1">
    <source>
        <dbReference type="EMBL" id="CAD7704284.1"/>
    </source>
</evidence>
<protein>
    <recommendedName>
        <fullName evidence="3">SET domain-containing protein</fullName>
    </recommendedName>
</protein>
<gene>
    <name evidence="1" type="ORF">OSTQU699_LOCUS9639</name>
</gene>
<accession>A0A8S1JEF4</accession>
<dbReference type="InterPro" id="IPR050600">
    <property type="entry name" value="SETD3_SETD6_MTase"/>
</dbReference>
<dbReference type="CDD" id="cd10527">
    <property type="entry name" value="SET_LSMT"/>
    <property type="match status" value="1"/>
</dbReference>
<evidence type="ECO:0008006" key="3">
    <source>
        <dbReference type="Google" id="ProtNLM"/>
    </source>
</evidence>
<dbReference type="Gene3D" id="3.90.1410.10">
    <property type="entry name" value="set domain protein methyltransferase, domain 1"/>
    <property type="match status" value="1"/>
</dbReference>
<dbReference type="AlphaFoldDB" id="A0A8S1JEF4"/>
<organism evidence="1 2">
    <name type="scientific">Ostreobium quekettii</name>
    <dbReference type="NCBI Taxonomy" id="121088"/>
    <lineage>
        <taxon>Eukaryota</taxon>
        <taxon>Viridiplantae</taxon>
        <taxon>Chlorophyta</taxon>
        <taxon>core chlorophytes</taxon>
        <taxon>Ulvophyceae</taxon>
        <taxon>TCBD clade</taxon>
        <taxon>Bryopsidales</taxon>
        <taxon>Ostreobineae</taxon>
        <taxon>Ostreobiaceae</taxon>
        <taxon>Ostreobium</taxon>
    </lineage>
</organism>
<name>A0A8S1JEF4_9CHLO</name>
<dbReference type="EMBL" id="CAJHUC010002729">
    <property type="protein sequence ID" value="CAD7704284.1"/>
    <property type="molecule type" value="Genomic_DNA"/>
</dbReference>